<dbReference type="EMBL" id="CP019434">
    <property type="protein sequence ID" value="APZ43192.1"/>
    <property type="molecule type" value="Genomic_DNA"/>
</dbReference>
<proteinExistence type="predicted"/>
<keyword evidence="1" id="KW-0378">Hydrolase</keyword>
<dbReference type="Gene3D" id="3.40.50.1820">
    <property type="entry name" value="alpha/beta hydrolase"/>
    <property type="match status" value="1"/>
</dbReference>
<organism evidence="2 3">
    <name type="scientific">Acidihalobacter ferrooxydans</name>
    <dbReference type="NCBI Taxonomy" id="1765967"/>
    <lineage>
        <taxon>Bacteria</taxon>
        <taxon>Pseudomonadati</taxon>
        <taxon>Pseudomonadota</taxon>
        <taxon>Gammaproteobacteria</taxon>
        <taxon>Chromatiales</taxon>
        <taxon>Ectothiorhodospiraceae</taxon>
        <taxon>Acidihalobacter</taxon>
    </lineage>
</organism>
<evidence type="ECO:0000256" key="1">
    <source>
        <dbReference type="ARBA" id="ARBA00022801"/>
    </source>
</evidence>
<dbReference type="InterPro" id="IPR029058">
    <property type="entry name" value="AB_hydrolase_fold"/>
</dbReference>
<accession>A0A1P8UH67</accession>
<dbReference type="Pfam" id="PF10605">
    <property type="entry name" value="3HBOH"/>
    <property type="match status" value="1"/>
</dbReference>
<evidence type="ECO:0000313" key="3">
    <source>
        <dbReference type="Proteomes" id="UP000243807"/>
    </source>
</evidence>
<dbReference type="GO" id="GO:0005615">
    <property type="term" value="C:extracellular space"/>
    <property type="evidence" value="ECO:0007669"/>
    <property type="project" value="InterPro"/>
</dbReference>
<evidence type="ECO:0008006" key="4">
    <source>
        <dbReference type="Google" id="ProtNLM"/>
    </source>
</evidence>
<dbReference type="GO" id="GO:0019605">
    <property type="term" value="P:butyrate metabolic process"/>
    <property type="evidence" value="ECO:0007669"/>
    <property type="project" value="InterPro"/>
</dbReference>
<dbReference type="Proteomes" id="UP000243807">
    <property type="component" value="Chromosome"/>
</dbReference>
<evidence type="ECO:0000313" key="2">
    <source>
        <dbReference type="EMBL" id="APZ43192.1"/>
    </source>
</evidence>
<sequence length="576" mass="60929">MTFSSVMESRHRGSDDLLTAGLGTAGIRAEQAPRFAVAEQPTPDEVRRRAIYASWRANADLSPQGGYGTLYGHFDAVPGREYQAFAYLPEARSPHRVLPQAPDAFDRKARCLVVTASPGSRGIYGSIALAGAWGLPRGCAVAYTDKGCGSGYFDTGSDTGVCLDGTRAARGTAELEFEPPPATAEVGIKHAHSGDNPDARWGECVLQAVDFGLAMLDRAYPDAAPFTAANTRILAVGLSNGGSAVLRAAGLDQHGVLDGVVALSPNIHTPTVSRPFYDYTSEAALLFGSALAAPAFAELVRARYGEQLPYPAAQHGAALAHAGLLSASDPAAWPQEALDCLLAGGWTPAALQAGALINEMPIWRAAGLIYASAYLRCSMDDRPCNLRFVARMSDAHGALVPTDAKTRATWWADGNGIPPHDGIMLPPAADHAALVDDFLCLRGFWTGTSAEADVLRASVAATAAALPAPDLPVWIVHGADDGLIPMHFSSDAYVQWLRANDRVSVYWQVPHAQHSDGLLIWPALGARYLPLLPHAYAALDGLWRHLADGTTLPASATLETQPRGDRLLEATHLGLG</sequence>
<keyword evidence="3" id="KW-1185">Reference proteome</keyword>
<reference evidence="2 3" key="1">
    <citation type="submission" date="2017-01" db="EMBL/GenBank/DDBJ databases">
        <title>Draft sequence of Acidihalobacter ferrooxidans strain DSM 14175 (strain V8).</title>
        <authorList>
            <person name="Khaleque H.N."/>
            <person name="Ramsay J.P."/>
            <person name="Murphy R.J.T."/>
            <person name="Kaksonen A.H."/>
            <person name="Boxall N.J."/>
            <person name="Watkin E.L.J."/>
        </authorList>
    </citation>
    <scope>NUCLEOTIDE SEQUENCE [LARGE SCALE GENOMIC DNA]</scope>
    <source>
        <strain evidence="2 3">V8</strain>
    </source>
</reference>
<dbReference type="GO" id="GO:0047989">
    <property type="term" value="F:hydroxybutyrate-dimer hydrolase activity"/>
    <property type="evidence" value="ECO:0007669"/>
    <property type="project" value="InterPro"/>
</dbReference>
<dbReference type="STRING" id="1765967.BW247_08890"/>
<dbReference type="SUPFAM" id="SSF53474">
    <property type="entry name" value="alpha/beta-Hydrolases"/>
    <property type="match status" value="1"/>
</dbReference>
<name>A0A1P8UH67_9GAMM</name>
<protein>
    <recommendedName>
        <fullName evidence="4">Hydrogenase</fullName>
    </recommendedName>
</protein>
<dbReference type="OrthoDB" id="4294477at2"/>
<dbReference type="AlphaFoldDB" id="A0A1P8UH67"/>
<dbReference type="RefSeq" id="WP_076836833.1">
    <property type="nucleotide sequence ID" value="NZ_CP019434.1"/>
</dbReference>
<dbReference type="InterPro" id="IPR016582">
    <property type="entry name" value="OHBut_olig_hydro_put"/>
</dbReference>
<gene>
    <name evidence="2" type="ORF">BW247_08890</name>
</gene>
<dbReference type="KEGG" id="afy:BW247_08890"/>